<organism evidence="1">
    <name type="scientific">marine sediment metagenome</name>
    <dbReference type="NCBI Taxonomy" id="412755"/>
    <lineage>
        <taxon>unclassified sequences</taxon>
        <taxon>metagenomes</taxon>
        <taxon>ecological metagenomes</taxon>
    </lineage>
</organism>
<dbReference type="AlphaFoldDB" id="A0A0F9HT65"/>
<feature type="non-terminal residue" evidence="1">
    <location>
        <position position="1"/>
    </location>
</feature>
<accession>A0A0F9HT65</accession>
<protein>
    <recommendedName>
        <fullName evidence="2">CSD domain-containing protein</fullName>
    </recommendedName>
</protein>
<name>A0A0F9HT65_9ZZZZ</name>
<dbReference type="EMBL" id="LAZR01014191">
    <property type="protein sequence ID" value="KKM18571.1"/>
    <property type="molecule type" value="Genomic_DNA"/>
</dbReference>
<evidence type="ECO:0000313" key="1">
    <source>
        <dbReference type="EMBL" id="KKM18571.1"/>
    </source>
</evidence>
<gene>
    <name evidence="1" type="ORF">LCGC14_1664340</name>
</gene>
<reference evidence="1" key="1">
    <citation type="journal article" date="2015" name="Nature">
        <title>Complex archaea that bridge the gap between prokaryotes and eukaryotes.</title>
        <authorList>
            <person name="Spang A."/>
            <person name="Saw J.H."/>
            <person name="Jorgensen S.L."/>
            <person name="Zaremba-Niedzwiedzka K."/>
            <person name="Martijn J."/>
            <person name="Lind A.E."/>
            <person name="van Eijk R."/>
            <person name="Schleper C."/>
            <person name="Guy L."/>
            <person name="Ettema T.J."/>
        </authorList>
    </citation>
    <scope>NUCLEOTIDE SEQUENCE</scope>
</reference>
<proteinExistence type="predicted"/>
<evidence type="ECO:0008006" key="2">
    <source>
        <dbReference type="Google" id="ProtNLM"/>
    </source>
</evidence>
<sequence length="641" mass="72064">FEMRPMERQQQCSFLQAYLRDDGRAEEVLDKLHRQPGAKTIAGSPILLRIVSEVAREGSDIPTGRAALYRRFLETSYRREVETAKGGGAEFPWSLEQVTDALSELAFRTRQNGIGTFSTDQAGDTLIRIVGENVDRFIDWMTQGTFLVRNSATGVISFWHETMQEYLCAEHLAARHEDLAPEALVGRSGQRPGTWAMPVSFALELIEEPSKALIDAAWKVEPLILAAAMRDTRHLKTAMVEGDTWTRGVLRALRGEDTSEEAREITIVARLPPKYPLSNYLVSTLRSSSFWYAAGTHETGTARLDRLRNLICGRQFPWIELLPSALAGNDEWGADLSPALRALVGVSPAPLLSEVLATATVSELCALRRQKRISAKIFLSQWEGALDRSTRAQLELDLVDILRSERSKVDEVVRKLLKRHGAVLRSIANEQDLSLRLLNILVRNAVVEPFEVRNEQGRLDSILSRMSIMNAIRLAKTGVIQRGDLDEDTRARLVFDKQTSQKQLKDAIDAGLLSDEDIPAELLKKIGPRSRETRKATPVKGERFRYQLADLVDDKARAEVDAQLRSRRWTVTLKRIQPNRIFGFARHSEFDSDIFCVLNNITSPEGIPISAGQTLDVRIVARFDRKRSEWGFAVDSGRTVE</sequence>
<comment type="caution">
    <text evidence="1">The sequence shown here is derived from an EMBL/GenBank/DDBJ whole genome shotgun (WGS) entry which is preliminary data.</text>
</comment>